<dbReference type="InterPro" id="IPR000683">
    <property type="entry name" value="Gfo/Idh/MocA-like_OxRdtase_N"/>
</dbReference>
<sequence length="497" mass="56106">MDKINVGFIGCGVISNLHAPGYKNNKRANLYAVCDANPEVAEARKKEWKAKKAYTDYRELLDDPEVDAVEIITPHKLHERMVIGALDAGKHVAVQKPMTISLKSADRMIRRANSSDKIFKVTDNYLTYPPIALAKKMIEAGDIGDPQIIRMKMVNSAYGGWDLPTSAYDWRFEEYSEGRFSETYDHGHHEWATAWFLMGEVERVTAWIDSIDGIMDSPVTLMWKHKGNKRYGICDFAFAEELYIPSKYYANDEWFEITGSKGIIFIHRCTGDVHTGPAVSLFTSKGWRHFDKVKSDWLEGFKGAVENFISAVKGEEPPLLTGEQGKEILRISFAIYESAKRRRDVYTDELEKAFPTLYAKRRTRKEKKESYIASFKPPLFGKDYSKYAPQAKKLTEDFMGRFDPAAAQDWKGIVGVVLKAEGGVSEQRLAIKVEGGKARLIEGKIPEDAGITLTIPAGSWAAILMGKKRIETALFKGELKIDGEVMEGMKLRSAFHI</sequence>
<proteinExistence type="predicted"/>
<dbReference type="SUPFAM" id="SSF51735">
    <property type="entry name" value="NAD(P)-binding Rossmann-fold domains"/>
    <property type="match status" value="1"/>
</dbReference>
<evidence type="ECO:0000259" key="2">
    <source>
        <dbReference type="Pfam" id="PF02036"/>
    </source>
</evidence>
<name>A0A9D8KG25_9DELT</name>
<dbReference type="Proteomes" id="UP000809273">
    <property type="component" value="Unassembled WGS sequence"/>
</dbReference>
<dbReference type="InterPro" id="IPR051317">
    <property type="entry name" value="Gfo/Idh/MocA_oxidoreduct"/>
</dbReference>
<gene>
    <name evidence="4" type="ORF">JW984_09975</name>
</gene>
<evidence type="ECO:0000313" key="4">
    <source>
        <dbReference type="EMBL" id="MBN1573509.1"/>
    </source>
</evidence>
<dbReference type="Gene3D" id="3.30.360.10">
    <property type="entry name" value="Dihydrodipicolinate Reductase, domain 2"/>
    <property type="match status" value="1"/>
</dbReference>
<feature type="domain" description="Gfo/Idh/MocA-like oxidoreductase N-terminal" evidence="1">
    <location>
        <begin position="4"/>
        <end position="121"/>
    </location>
</feature>
<evidence type="ECO:0000313" key="5">
    <source>
        <dbReference type="Proteomes" id="UP000809273"/>
    </source>
</evidence>
<comment type="caution">
    <text evidence="4">The sequence shown here is derived from an EMBL/GenBank/DDBJ whole genome shotgun (WGS) entry which is preliminary data.</text>
</comment>
<dbReference type="SUPFAM" id="SSF55347">
    <property type="entry name" value="Glyceraldehyde-3-phosphate dehydrogenase-like, C-terminal domain"/>
    <property type="match status" value="1"/>
</dbReference>
<dbReference type="Gene3D" id="3.40.50.720">
    <property type="entry name" value="NAD(P)-binding Rossmann-like Domain"/>
    <property type="match status" value="1"/>
</dbReference>
<evidence type="ECO:0000259" key="3">
    <source>
        <dbReference type="Pfam" id="PF02894"/>
    </source>
</evidence>
<dbReference type="Pfam" id="PF02036">
    <property type="entry name" value="SCP2"/>
    <property type="match status" value="1"/>
</dbReference>
<dbReference type="EMBL" id="JAFGIX010000051">
    <property type="protein sequence ID" value="MBN1573509.1"/>
    <property type="molecule type" value="Genomic_DNA"/>
</dbReference>
<feature type="domain" description="SCP2" evidence="2">
    <location>
        <begin position="404"/>
        <end position="495"/>
    </location>
</feature>
<evidence type="ECO:0000259" key="1">
    <source>
        <dbReference type="Pfam" id="PF01408"/>
    </source>
</evidence>
<dbReference type="InterPro" id="IPR036527">
    <property type="entry name" value="SCP2_sterol-bd_dom_sf"/>
</dbReference>
<reference evidence="4" key="2">
    <citation type="submission" date="2021-01" db="EMBL/GenBank/DDBJ databases">
        <authorList>
            <person name="Hahn C.R."/>
            <person name="Youssef N.H."/>
            <person name="Elshahed M."/>
        </authorList>
    </citation>
    <scope>NUCLEOTIDE SEQUENCE</scope>
    <source>
        <strain evidence="4">Zod_Metabat.24</strain>
    </source>
</reference>
<organism evidence="4 5">
    <name type="scientific">Candidatus Zymogenus saltonus</name>
    <dbReference type="NCBI Taxonomy" id="2844893"/>
    <lineage>
        <taxon>Bacteria</taxon>
        <taxon>Deltaproteobacteria</taxon>
        <taxon>Candidatus Zymogenia</taxon>
        <taxon>Candidatus Zymogeniales</taxon>
        <taxon>Candidatus Zymogenaceae</taxon>
        <taxon>Candidatus Zymogenus</taxon>
    </lineage>
</organism>
<dbReference type="InterPro" id="IPR004104">
    <property type="entry name" value="Gfo/Idh/MocA-like_OxRdtase_C"/>
</dbReference>
<accession>A0A9D8KG25</accession>
<dbReference type="Pfam" id="PF01408">
    <property type="entry name" value="GFO_IDH_MocA"/>
    <property type="match status" value="1"/>
</dbReference>
<dbReference type="GO" id="GO:0000166">
    <property type="term" value="F:nucleotide binding"/>
    <property type="evidence" value="ECO:0007669"/>
    <property type="project" value="InterPro"/>
</dbReference>
<dbReference type="Gene3D" id="3.30.1050.10">
    <property type="entry name" value="SCP2 sterol-binding domain"/>
    <property type="match status" value="1"/>
</dbReference>
<feature type="domain" description="Gfo/Idh/MocA-like oxidoreductase C-terminal" evidence="3">
    <location>
        <begin position="135"/>
        <end position="345"/>
    </location>
</feature>
<reference evidence="4" key="1">
    <citation type="journal article" date="2021" name="Environ. Microbiol.">
        <title>Genomic characterization of three novel Desulfobacterota classes expand the metabolic and phylogenetic diversity of the phylum.</title>
        <authorList>
            <person name="Murphy C.L."/>
            <person name="Biggerstaff J."/>
            <person name="Eichhorn A."/>
            <person name="Ewing E."/>
            <person name="Shahan R."/>
            <person name="Soriano D."/>
            <person name="Stewart S."/>
            <person name="VanMol K."/>
            <person name="Walker R."/>
            <person name="Walters P."/>
            <person name="Elshahed M.S."/>
            <person name="Youssef N.H."/>
        </authorList>
    </citation>
    <scope>NUCLEOTIDE SEQUENCE</scope>
    <source>
        <strain evidence="4">Zod_Metabat.24</strain>
    </source>
</reference>
<protein>
    <submittedName>
        <fullName evidence="4">Gfo/Idh/MocA family oxidoreductase</fullName>
    </submittedName>
</protein>
<dbReference type="AlphaFoldDB" id="A0A9D8KG25"/>
<dbReference type="PANTHER" id="PTHR43708:SF8">
    <property type="entry name" value="OXIDOREDUCTASE"/>
    <property type="match status" value="1"/>
</dbReference>
<dbReference type="InterPro" id="IPR036291">
    <property type="entry name" value="NAD(P)-bd_dom_sf"/>
</dbReference>
<dbReference type="Pfam" id="PF02894">
    <property type="entry name" value="GFO_IDH_MocA_C"/>
    <property type="match status" value="1"/>
</dbReference>
<dbReference type="SUPFAM" id="SSF55718">
    <property type="entry name" value="SCP-like"/>
    <property type="match status" value="1"/>
</dbReference>
<dbReference type="InterPro" id="IPR003033">
    <property type="entry name" value="SCP2_sterol-bd_dom"/>
</dbReference>
<dbReference type="PANTHER" id="PTHR43708">
    <property type="entry name" value="CONSERVED EXPRESSED OXIDOREDUCTASE (EUROFUNG)"/>
    <property type="match status" value="1"/>
</dbReference>